<evidence type="ECO:0000313" key="3">
    <source>
        <dbReference type="EMBL" id="KAK9918937.1"/>
    </source>
</evidence>
<organism evidence="3 4">
    <name type="scientific">Coccomyxa subellipsoidea</name>
    <dbReference type="NCBI Taxonomy" id="248742"/>
    <lineage>
        <taxon>Eukaryota</taxon>
        <taxon>Viridiplantae</taxon>
        <taxon>Chlorophyta</taxon>
        <taxon>core chlorophytes</taxon>
        <taxon>Trebouxiophyceae</taxon>
        <taxon>Trebouxiophyceae incertae sedis</taxon>
        <taxon>Coccomyxaceae</taxon>
        <taxon>Coccomyxa</taxon>
    </lineage>
</organism>
<sequence length="304" mass="33417">MKSLVLLQGWPGYPRAYDGPSFRPSKKSLRVRGAVGTLRPQRSRTSHVQTQASATGVQQAQNGKPATMEIPRSPLNTGSSSMATAGPGSSLVAHPLEYEKTVVFVRHGMTTWNEQKRIQGDTDISILTPFGEEQAKLTRNALSRMPFDSCFTSPIKRARRFAELTWSGREGPLIPMHTLKEAHLGWLQGMRQDEAMDTLEGAQWRKSPGDFGIGGRYPVKEVFAAAAATWQDVLEAPGQQHLVVTHKSILRALICVSLGLPPTSFRAFDVNNGGICTFRVNTKGEAMLANLNQTAHLHHDGIFY</sequence>
<dbReference type="Pfam" id="PF00300">
    <property type="entry name" value="His_Phos_1"/>
    <property type="match status" value="1"/>
</dbReference>
<dbReference type="InterPro" id="IPR050275">
    <property type="entry name" value="PGM_Phosphatase"/>
</dbReference>
<feature type="compositionally biased region" description="Polar residues" evidence="2">
    <location>
        <begin position="46"/>
        <end position="64"/>
    </location>
</feature>
<dbReference type="SMART" id="SM00855">
    <property type="entry name" value="PGAM"/>
    <property type="match status" value="1"/>
</dbReference>
<gene>
    <name evidence="3" type="ORF">WJX75_008191</name>
</gene>
<name>A0ABR2Z410_9CHLO</name>
<evidence type="ECO:0000256" key="2">
    <source>
        <dbReference type="SAM" id="MobiDB-lite"/>
    </source>
</evidence>
<dbReference type="InterPro" id="IPR013078">
    <property type="entry name" value="His_Pase_superF_clade-1"/>
</dbReference>
<dbReference type="PANTHER" id="PTHR48100:SF27">
    <property type="entry name" value="OS01G0237100 PROTEIN"/>
    <property type="match status" value="1"/>
</dbReference>
<accession>A0ABR2Z410</accession>
<dbReference type="CDD" id="cd07067">
    <property type="entry name" value="HP_PGM_like"/>
    <property type="match status" value="1"/>
</dbReference>
<proteinExistence type="inferred from homology"/>
<evidence type="ECO:0008006" key="5">
    <source>
        <dbReference type="Google" id="ProtNLM"/>
    </source>
</evidence>
<feature type="region of interest" description="Disordered" evidence="2">
    <location>
        <begin position="21"/>
        <end position="87"/>
    </location>
</feature>
<dbReference type="SUPFAM" id="SSF53254">
    <property type="entry name" value="Phosphoglycerate mutase-like"/>
    <property type="match status" value="1"/>
</dbReference>
<dbReference type="InterPro" id="IPR029033">
    <property type="entry name" value="His_PPase_superfam"/>
</dbReference>
<dbReference type="EMBL" id="JALJOT010000001">
    <property type="protein sequence ID" value="KAK9918937.1"/>
    <property type="molecule type" value="Genomic_DNA"/>
</dbReference>
<reference evidence="3 4" key="1">
    <citation type="journal article" date="2024" name="Nat. Commun.">
        <title>Phylogenomics reveals the evolutionary origins of lichenization in chlorophyte algae.</title>
        <authorList>
            <person name="Puginier C."/>
            <person name="Libourel C."/>
            <person name="Otte J."/>
            <person name="Skaloud P."/>
            <person name="Haon M."/>
            <person name="Grisel S."/>
            <person name="Petersen M."/>
            <person name="Berrin J.G."/>
            <person name="Delaux P.M."/>
            <person name="Dal Grande F."/>
            <person name="Keller J."/>
        </authorList>
    </citation>
    <scope>NUCLEOTIDE SEQUENCE [LARGE SCALE GENOMIC DNA]</scope>
    <source>
        <strain evidence="3 4">SAG 216-7</strain>
    </source>
</reference>
<dbReference type="Proteomes" id="UP001491310">
    <property type="component" value="Unassembled WGS sequence"/>
</dbReference>
<comment type="caution">
    <text evidence="3">The sequence shown here is derived from an EMBL/GenBank/DDBJ whole genome shotgun (WGS) entry which is preliminary data.</text>
</comment>
<dbReference type="Gene3D" id="3.40.50.1240">
    <property type="entry name" value="Phosphoglycerate mutase-like"/>
    <property type="match status" value="1"/>
</dbReference>
<evidence type="ECO:0000313" key="4">
    <source>
        <dbReference type="Proteomes" id="UP001491310"/>
    </source>
</evidence>
<dbReference type="PANTHER" id="PTHR48100">
    <property type="entry name" value="BROAD-SPECIFICITY PHOSPHATASE YOR283W-RELATED"/>
    <property type="match status" value="1"/>
</dbReference>
<feature type="compositionally biased region" description="Polar residues" evidence="2">
    <location>
        <begin position="74"/>
        <end position="83"/>
    </location>
</feature>
<evidence type="ECO:0000256" key="1">
    <source>
        <dbReference type="ARBA" id="ARBA00038362"/>
    </source>
</evidence>
<protein>
    <recommendedName>
        <fullName evidence="5">Phosphoglycerate mutase-like protein</fullName>
    </recommendedName>
</protein>
<comment type="similarity">
    <text evidence="1">Belongs to the phosphoglycerate mutase family.</text>
</comment>
<keyword evidence="4" id="KW-1185">Reference proteome</keyword>